<dbReference type="AlphaFoldDB" id="A0A3B0SMT4"/>
<dbReference type="GO" id="GO:0016491">
    <property type="term" value="F:oxidoreductase activity"/>
    <property type="evidence" value="ECO:0007669"/>
    <property type="project" value="UniProtKB-KW"/>
</dbReference>
<feature type="transmembrane region" description="Helical" evidence="11">
    <location>
        <begin position="163"/>
        <end position="184"/>
    </location>
</feature>
<keyword evidence="7" id="KW-0560">Oxidoreductase</keyword>
<dbReference type="InterPro" id="IPR004017">
    <property type="entry name" value="Cys_rich_dom"/>
</dbReference>
<dbReference type="InterPro" id="IPR017900">
    <property type="entry name" value="4Fe4S_Fe_S_CS"/>
</dbReference>
<keyword evidence="3" id="KW-0004">4Fe-4S</keyword>
<feature type="transmembrane region" description="Helical" evidence="11">
    <location>
        <begin position="204"/>
        <end position="226"/>
    </location>
</feature>
<protein>
    <submittedName>
        <fullName evidence="13">Fe-S oxidoreductase</fullName>
    </submittedName>
</protein>
<feature type="transmembrane region" description="Helical" evidence="11">
    <location>
        <begin position="123"/>
        <end position="143"/>
    </location>
</feature>
<dbReference type="GO" id="GO:0046872">
    <property type="term" value="F:metal ion binding"/>
    <property type="evidence" value="ECO:0007669"/>
    <property type="project" value="UniProtKB-KW"/>
</dbReference>
<evidence type="ECO:0000256" key="6">
    <source>
        <dbReference type="ARBA" id="ARBA00022989"/>
    </source>
</evidence>
<dbReference type="PROSITE" id="PS51379">
    <property type="entry name" value="4FE4S_FER_2"/>
    <property type="match status" value="1"/>
</dbReference>
<feature type="transmembrane region" description="Helical" evidence="11">
    <location>
        <begin position="61"/>
        <end position="82"/>
    </location>
</feature>
<feature type="transmembrane region" description="Helical" evidence="11">
    <location>
        <begin position="21"/>
        <end position="41"/>
    </location>
</feature>
<keyword evidence="9" id="KW-0411">Iron-sulfur</keyword>
<evidence type="ECO:0000256" key="1">
    <source>
        <dbReference type="ARBA" id="ARBA00004651"/>
    </source>
</evidence>
<evidence type="ECO:0000256" key="8">
    <source>
        <dbReference type="ARBA" id="ARBA00023004"/>
    </source>
</evidence>
<evidence type="ECO:0000256" key="2">
    <source>
        <dbReference type="ARBA" id="ARBA00022475"/>
    </source>
</evidence>
<dbReference type="Pfam" id="PF13187">
    <property type="entry name" value="Fer4_9"/>
    <property type="match status" value="1"/>
</dbReference>
<evidence type="ECO:0000256" key="9">
    <source>
        <dbReference type="ARBA" id="ARBA00023014"/>
    </source>
</evidence>
<evidence type="ECO:0000256" key="7">
    <source>
        <dbReference type="ARBA" id="ARBA00023002"/>
    </source>
</evidence>
<dbReference type="SUPFAM" id="SSF103501">
    <property type="entry name" value="Respiratory nitrate reductase 1 gamma chain"/>
    <property type="match status" value="1"/>
</dbReference>
<dbReference type="SUPFAM" id="SSF46548">
    <property type="entry name" value="alpha-helical ferredoxin"/>
    <property type="match status" value="1"/>
</dbReference>
<dbReference type="InterPro" id="IPR017896">
    <property type="entry name" value="4Fe4S_Fe-S-bd"/>
</dbReference>
<evidence type="ECO:0000256" key="11">
    <source>
        <dbReference type="SAM" id="Phobius"/>
    </source>
</evidence>
<dbReference type="Pfam" id="PF02665">
    <property type="entry name" value="Nitrate_red_gam"/>
    <property type="match status" value="1"/>
</dbReference>
<dbReference type="InterPro" id="IPR009051">
    <property type="entry name" value="Helical_ferredxn"/>
</dbReference>
<keyword evidence="5" id="KW-0479">Metal-binding</keyword>
<evidence type="ECO:0000256" key="10">
    <source>
        <dbReference type="ARBA" id="ARBA00023136"/>
    </source>
</evidence>
<evidence type="ECO:0000313" key="13">
    <source>
        <dbReference type="EMBL" id="VAW05553.1"/>
    </source>
</evidence>
<accession>A0A3B0SMT4</accession>
<dbReference type="PANTHER" id="PTHR43255:SF1">
    <property type="entry name" value="IRON-SULFUR-BINDING OXIDOREDUCTASE FADF-RELATED"/>
    <property type="match status" value="1"/>
</dbReference>
<gene>
    <name evidence="13" type="ORF">MNBD_ACTINO01-2585</name>
</gene>
<keyword evidence="2" id="KW-1003">Cell membrane</keyword>
<dbReference type="Gene3D" id="1.10.1060.10">
    <property type="entry name" value="Alpha-helical ferredoxin"/>
    <property type="match status" value="1"/>
</dbReference>
<dbReference type="Gene3D" id="1.20.950.20">
    <property type="entry name" value="Transmembrane di-heme cytochromes, Chain C"/>
    <property type="match status" value="1"/>
</dbReference>
<evidence type="ECO:0000259" key="12">
    <source>
        <dbReference type="PROSITE" id="PS51379"/>
    </source>
</evidence>
<dbReference type="InterPro" id="IPR051460">
    <property type="entry name" value="HdrC_iron-sulfur_subunit"/>
</dbReference>
<sequence length="719" mass="78901">MTVTDAETEQVASSRRTASKVLGVIAAATVVGTLALWWLGTLPEEPHFEVGREVFGNIPELLVAMFYVVVAAALGLSIGLFAQRAANWERGAWERRSGDLKRRLRRFLDGVSMRTVMEDPASGLMHALIYYGFLVLFIGTTILEIDHLLPVEYKFLQGNFYMAYSAALDAAAIAFLAGVMWAAIRRYIVKPWRIRTKTRPEDAWILFVLAAIGITGLATEAARIALVGQPDFERWSFIGYPLSNLVPVASASGIHQIVWISHVVAFVAFLVILPVTKLRHMVTTPGNLALSPRERPKGAMREMPNLLEATDIETVGASTVAEFTWKQLLDTDACTICGRCTSVCPANTTGKPLDPREIVLKLGTVASLSANDPQSPPVGVDGAITVTSDNVFELITPEELWACTTCRACDDICPADIEILDKILDMRRYLSLMEAEFPSELGRSYVSMENSSNPYGVDQNTRGDWTDQLDFEVKRLGEPGVTAEYLMWVGCAGSFDDRNKNVTVATARLLHKAGIDFAILGSKELCTGDPARRTGNEYVFQGLALQNIETLNDLGIDKIITQCPHCFNTLGNEYPQFGGEYTVIHHSEMLSTLVEEGKLTPTSNGETIVFHDPCYLGRHNDTFLAPRTIVDSSGVRVEMARNGTKAFCCGAGGGKFWFEEHTGKKVNIERTEEAVGTGADVIATGCPFCYVMLDDGIKEIGVDEQVIVKDIAMLLDERT</sequence>
<evidence type="ECO:0000256" key="5">
    <source>
        <dbReference type="ARBA" id="ARBA00022723"/>
    </source>
</evidence>
<keyword evidence="8" id="KW-0408">Iron</keyword>
<keyword evidence="4 11" id="KW-0812">Transmembrane</keyword>
<reference evidence="13" key="1">
    <citation type="submission" date="2018-06" db="EMBL/GenBank/DDBJ databases">
        <authorList>
            <person name="Zhirakovskaya E."/>
        </authorList>
    </citation>
    <scope>NUCLEOTIDE SEQUENCE</scope>
</reference>
<dbReference type="Pfam" id="PF02754">
    <property type="entry name" value="CCG"/>
    <property type="match status" value="2"/>
</dbReference>
<dbReference type="PANTHER" id="PTHR43255">
    <property type="entry name" value="IRON-SULFUR-BINDING OXIDOREDUCTASE FADF-RELATED-RELATED"/>
    <property type="match status" value="1"/>
</dbReference>
<comment type="subcellular location">
    <subcellularLocation>
        <location evidence="1">Cell membrane</location>
        <topology evidence="1">Multi-pass membrane protein</topology>
    </subcellularLocation>
</comment>
<dbReference type="GO" id="GO:0051539">
    <property type="term" value="F:4 iron, 4 sulfur cluster binding"/>
    <property type="evidence" value="ECO:0007669"/>
    <property type="project" value="UniProtKB-KW"/>
</dbReference>
<dbReference type="GO" id="GO:0005886">
    <property type="term" value="C:plasma membrane"/>
    <property type="evidence" value="ECO:0007669"/>
    <property type="project" value="UniProtKB-SubCell"/>
</dbReference>
<evidence type="ECO:0000256" key="4">
    <source>
        <dbReference type="ARBA" id="ARBA00022692"/>
    </source>
</evidence>
<proteinExistence type="predicted"/>
<keyword evidence="6 11" id="KW-1133">Transmembrane helix</keyword>
<dbReference type="InterPro" id="IPR036197">
    <property type="entry name" value="NarG-like_sf"/>
</dbReference>
<dbReference type="EMBL" id="UOEI01000433">
    <property type="protein sequence ID" value="VAW05553.1"/>
    <property type="molecule type" value="Genomic_DNA"/>
</dbReference>
<keyword evidence="10 11" id="KW-0472">Membrane</keyword>
<dbReference type="PROSITE" id="PS00198">
    <property type="entry name" value="4FE4S_FER_1"/>
    <property type="match status" value="2"/>
</dbReference>
<feature type="domain" description="4Fe-4S ferredoxin-type" evidence="12">
    <location>
        <begin position="325"/>
        <end position="354"/>
    </location>
</feature>
<organism evidence="13">
    <name type="scientific">hydrothermal vent metagenome</name>
    <dbReference type="NCBI Taxonomy" id="652676"/>
    <lineage>
        <taxon>unclassified sequences</taxon>
        <taxon>metagenomes</taxon>
        <taxon>ecological metagenomes</taxon>
    </lineage>
</organism>
<name>A0A3B0SMT4_9ZZZZ</name>
<dbReference type="InterPro" id="IPR023234">
    <property type="entry name" value="NarG-like_domain"/>
</dbReference>
<feature type="transmembrane region" description="Helical" evidence="11">
    <location>
        <begin position="246"/>
        <end position="273"/>
    </location>
</feature>
<evidence type="ECO:0000256" key="3">
    <source>
        <dbReference type="ARBA" id="ARBA00022485"/>
    </source>
</evidence>